<evidence type="ECO:0000313" key="1">
    <source>
        <dbReference type="EMBL" id="CAD5216439.1"/>
    </source>
</evidence>
<dbReference type="Proteomes" id="UP000659654">
    <property type="component" value="Unassembled WGS sequence"/>
</dbReference>
<dbReference type="Proteomes" id="UP000095284">
    <property type="component" value="Unplaced"/>
</dbReference>
<dbReference type="EMBL" id="CAJFCV020000002">
    <property type="protein sequence ID" value="CAG9099582.1"/>
    <property type="molecule type" value="Genomic_DNA"/>
</dbReference>
<evidence type="ECO:0000313" key="4">
    <source>
        <dbReference type="WBParaSite" id="BXY_1743600.1"/>
    </source>
</evidence>
<dbReference type="Proteomes" id="UP000582659">
    <property type="component" value="Unassembled WGS sequence"/>
</dbReference>
<dbReference type="EMBL" id="CAJFDI010000002">
    <property type="protein sequence ID" value="CAD5216439.1"/>
    <property type="molecule type" value="Genomic_DNA"/>
</dbReference>
<proteinExistence type="predicted"/>
<sequence>MGFLSNPYFLDDVLKFLNAEDLDNMMKVSSRTRNAVNRMKDRPKKCSMKLLYITNDVVESYEPLWSLKQSECKGVPSLSFPLKALKMAPKLDCAETIVLDGLRIKGRDAEELSKVLRSQTKAQTIFFTPRNRRREKVPEFTLLDHLKPKVIIVKNFLEEESHVKECLENLKKQVNDVKVARFEKYYTWSHMIKNELLYAYWYYKNPDPFTVHVRLWKPF</sequence>
<gene>
    <name evidence="1" type="ORF">BXYJ_LOCUS4530</name>
</gene>
<protein>
    <submittedName>
        <fullName evidence="1">(pine wood nematode) hypothetical protein</fullName>
    </submittedName>
</protein>
<dbReference type="AlphaFoldDB" id="A0A1I7SWK5"/>
<name>A0A1I7SWK5_BURXY</name>
<accession>A0A1I7SWK5</accession>
<evidence type="ECO:0000313" key="2">
    <source>
        <dbReference type="Proteomes" id="UP000095284"/>
    </source>
</evidence>
<organism evidence="2 4">
    <name type="scientific">Bursaphelenchus xylophilus</name>
    <name type="common">Pinewood nematode worm</name>
    <name type="synonym">Aphelenchoides xylophilus</name>
    <dbReference type="NCBI Taxonomy" id="6326"/>
    <lineage>
        <taxon>Eukaryota</taxon>
        <taxon>Metazoa</taxon>
        <taxon>Ecdysozoa</taxon>
        <taxon>Nematoda</taxon>
        <taxon>Chromadorea</taxon>
        <taxon>Rhabditida</taxon>
        <taxon>Tylenchina</taxon>
        <taxon>Tylenchomorpha</taxon>
        <taxon>Aphelenchoidea</taxon>
        <taxon>Aphelenchoididae</taxon>
        <taxon>Bursaphelenchus</taxon>
    </lineage>
</organism>
<evidence type="ECO:0000313" key="3">
    <source>
        <dbReference type="Proteomes" id="UP000659654"/>
    </source>
</evidence>
<reference evidence="1" key="2">
    <citation type="submission" date="2020-09" db="EMBL/GenBank/DDBJ databases">
        <authorList>
            <person name="Kikuchi T."/>
        </authorList>
    </citation>
    <scope>NUCLEOTIDE SEQUENCE</scope>
    <source>
        <strain evidence="1">Ka4C1</strain>
    </source>
</reference>
<dbReference type="OrthoDB" id="10629331at2759"/>
<reference evidence="4" key="1">
    <citation type="submission" date="2016-11" db="UniProtKB">
        <authorList>
            <consortium name="WormBaseParasite"/>
        </authorList>
    </citation>
    <scope>IDENTIFICATION</scope>
</reference>
<keyword evidence="3" id="KW-1185">Reference proteome</keyword>
<dbReference type="WBParaSite" id="BXY_1743600.1">
    <property type="protein sequence ID" value="BXY_1743600.1"/>
    <property type="gene ID" value="BXY_1743600"/>
</dbReference>